<protein>
    <submittedName>
        <fullName evidence="1">Uncharacterized protein</fullName>
    </submittedName>
</protein>
<proteinExistence type="predicted"/>
<accession>A0A367Q4Z7</accession>
<keyword evidence="2" id="KW-1185">Reference proteome</keyword>
<organism evidence="1 2">
    <name type="scientific">Nostoc minutum NIES-26</name>
    <dbReference type="NCBI Taxonomy" id="1844469"/>
    <lineage>
        <taxon>Bacteria</taxon>
        <taxon>Bacillati</taxon>
        <taxon>Cyanobacteriota</taxon>
        <taxon>Cyanophyceae</taxon>
        <taxon>Nostocales</taxon>
        <taxon>Nostocaceae</taxon>
        <taxon>Nostoc</taxon>
    </lineage>
</organism>
<sequence>MDKMNQDLDGSKIIDLLYEMGAIQHYKQYYKNNYKKNKLSENMEKVFIEMYDWNTKRRDNMIPSISEKLCLSRGTVKTYACYWYKIVGEIIGNQVDITVFKSSIQSFLFKPLKNAEQVLGVLVDNKSMIVTLNEKNREYIKNHPSYKDMSLETAVNIIIDKERNR</sequence>
<evidence type="ECO:0000313" key="2">
    <source>
        <dbReference type="Proteomes" id="UP000252107"/>
    </source>
</evidence>
<name>A0A367Q4Z7_9NOSO</name>
<reference evidence="1" key="1">
    <citation type="submission" date="2016-04" db="EMBL/GenBank/DDBJ databases">
        <authorList>
            <person name="Tabuchi Yagui T.R."/>
        </authorList>
    </citation>
    <scope>NUCLEOTIDE SEQUENCE [LARGE SCALE GENOMIC DNA]</scope>
    <source>
        <strain evidence="1">NIES-26</strain>
    </source>
</reference>
<dbReference type="AlphaFoldDB" id="A0A367Q4Z7"/>
<evidence type="ECO:0000313" key="1">
    <source>
        <dbReference type="EMBL" id="RCJ19238.1"/>
    </source>
</evidence>
<dbReference type="EMBL" id="LXQD01000342">
    <property type="protein sequence ID" value="RCJ19238.1"/>
    <property type="molecule type" value="Genomic_DNA"/>
</dbReference>
<comment type="caution">
    <text evidence="1">The sequence shown here is derived from an EMBL/GenBank/DDBJ whole genome shotgun (WGS) entry which is preliminary data.</text>
</comment>
<dbReference type="Proteomes" id="UP000252107">
    <property type="component" value="Unassembled WGS sequence"/>
</dbReference>
<gene>
    <name evidence="1" type="ORF">A6770_32265</name>
</gene>